<keyword evidence="3" id="KW-1185">Reference proteome</keyword>
<gene>
    <name evidence="2" type="ORF">FDA94_34415</name>
</gene>
<sequence length="256" mass="28455">MIDETLYRRILRLYPASYRAGRGEEIITTLRETGGGFREVVALLTGAFAAHARSRTTPWQADGLHLGILVIALHRESGELMGVDGGIDAWLIMLTLVLMILGRPRLALPAAAASMWVGHDYFPPDPGPWVVLAGLLVLALLPRRHVGRRSWLWLAVPAVMVTFPVPMFYLYADIRKVLISVAVQGAFLLLAIAATAMSRDYRWALAAAIWMGVEVARFHLSEQLAWYSTRDWLYFGASALLVVAAFAVAYRRRKVV</sequence>
<reference evidence="2 3" key="1">
    <citation type="submission" date="2019-04" db="EMBL/GenBank/DDBJ databases">
        <title>Herbidospora sp. NEAU-GS14.nov., a novel actinomycete isolated from soil.</title>
        <authorList>
            <person name="Han L."/>
        </authorList>
    </citation>
    <scope>NUCLEOTIDE SEQUENCE [LARGE SCALE GENOMIC DNA]</scope>
    <source>
        <strain evidence="2 3">NEAU-GS14</strain>
    </source>
</reference>
<keyword evidence="1" id="KW-1133">Transmembrane helix</keyword>
<feature type="transmembrane region" description="Helical" evidence="1">
    <location>
        <begin position="177"/>
        <end position="196"/>
    </location>
</feature>
<dbReference type="RefSeq" id="WP_137251237.1">
    <property type="nucleotide sequence ID" value="NZ_SZQA01000050.1"/>
</dbReference>
<dbReference type="EMBL" id="SZQA01000050">
    <property type="protein sequence ID" value="TKK81001.1"/>
    <property type="molecule type" value="Genomic_DNA"/>
</dbReference>
<feature type="transmembrane region" description="Helical" evidence="1">
    <location>
        <begin position="232"/>
        <end position="250"/>
    </location>
</feature>
<dbReference type="AlphaFoldDB" id="A0A4U3LXT7"/>
<evidence type="ECO:0000256" key="1">
    <source>
        <dbReference type="SAM" id="Phobius"/>
    </source>
</evidence>
<keyword evidence="1" id="KW-0472">Membrane</keyword>
<dbReference type="Proteomes" id="UP000308705">
    <property type="component" value="Unassembled WGS sequence"/>
</dbReference>
<feature type="transmembrane region" description="Helical" evidence="1">
    <location>
        <begin position="151"/>
        <end position="171"/>
    </location>
</feature>
<feature type="transmembrane region" description="Helical" evidence="1">
    <location>
        <begin position="126"/>
        <end position="142"/>
    </location>
</feature>
<evidence type="ECO:0000313" key="3">
    <source>
        <dbReference type="Proteomes" id="UP000308705"/>
    </source>
</evidence>
<proteinExistence type="predicted"/>
<keyword evidence="1" id="KW-0812">Transmembrane</keyword>
<comment type="caution">
    <text evidence="2">The sequence shown here is derived from an EMBL/GenBank/DDBJ whole genome shotgun (WGS) entry which is preliminary data.</text>
</comment>
<protein>
    <submittedName>
        <fullName evidence="2">Uncharacterized protein</fullName>
    </submittedName>
</protein>
<evidence type="ECO:0000313" key="2">
    <source>
        <dbReference type="EMBL" id="TKK81001.1"/>
    </source>
</evidence>
<organism evidence="2 3">
    <name type="scientific">Herbidospora galbida</name>
    <dbReference type="NCBI Taxonomy" id="2575442"/>
    <lineage>
        <taxon>Bacteria</taxon>
        <taxon>Bacillati</taxon>
        <taxon>Actinomycetota</taxon>
        <taxon>Actinomycetes</taxon>
        <taxon>Streptosporangiales</taxon>
        <taxon>Streptosporangiaceae</taxon>
        <taxon>Herbidospora</taxon>
    </lineage>
</organism>
<feature type="transmembrane region" description="Helical" evidence="1">
    <location>
        <begin position="87"/>
        <end position="106"/>
    </location>
</feature>
<feature type="transmembrane region" description="Helical" evidence="1">
    <location>
        <begin position="203"/>
        <end position="220"/>
    </location>
</feature>
<accession>A0A4U3LXT7</accession>
<dbReference type="OrthoDB" id="3528350at2"/>
<name>A0A4U3LXT7_9ACTN</name>